<comment type="caution">
    <text evidence="8">The sequence shown here is derived from an EMBL/GenBank/DDBJ whole genome shotgun (WGS) entry which is preliminary data.</text>
</comment>
<comment type="catalytic activity">
    <reaction evidence="1 6">
        <text>Cleavage of hydrophobic, N-terminal signal or leader sequences from secreted and periplasmic proteins.</text>
        <dbReference type="EC" id="3.4.21.89"/>
    </reaction>
</comment>
<feature type="active site" evidence="5">
    <location>
        <position position="90"/>
    </location>
</feature>
<dbReference type="Proteomes" id="UP000228495">
    <property type="component" value="Unassembled WGS sequence"/>
</dbReference>
<gene>
    <name evidence="8" type="primary">lepB</name>
    <name evidence="8" type="ORF">COX05_04490</name>
</gene>
<dbReference type="PRINTS" id="PR00727">
    <property type="entry name" value="LEADERPTASE"/>
</dbReference>
<evidence type="ECO:0000256" key="3">
    <source>
        <dbReference type="ARBA" id="ARBA00013208"/>
    </source>
</evidence>
<evidence type="ECO:0000256" key="4">
    <source>
        <dbReference type="ARBA" id="ARBA00022801"/>
    </source>
</evidence>
<dbReference type="PANTHER" id="PTHR43390">
    <property type="entry name" value="SIGNAL PEPTIDASE I"/>
    <property type="match status" value="1"/>
</dbReference>
<keyword evidence="6" id="KW-1133">Transmembrane helix</keyword>
<evidence type="ECO:0000256" key="6">
    <source>
        <dbReference type="RuleBase" id="RU362042"/>
    </source>
</evidence>
<dbReference type="EC" id="3.4.21.89" evidence="3 6"/>
<dbReference type="GO" id="GO:0006465">
    <property type="term" value="P:signal peptide processing"/>
    <property type="evidence" value="ECO:0007669"/>
    <property type="project" value="InterPro"/>
</dbReference>
<dbReference type="AlphaFoldDB" id="A0A2H0BES3"/>
<dbReference type="InterPro" id="IPR036286">
    <property type="entry name" value="LexA/Signal_pep-like_sf"/>
</dbReference>
<dbReference type="NCBIfam" id="TIGR02227">
    <property type="entry name" value="sigpep_I_bact"/>
    <property type="match status" value="1"/>
</dbReference>
<evidence type="ECO:0000313" key="9">
    <source>
        <dbReference type="Proteomes" id="UP000228495"/>
    </source>
</evidence>
<dbReference type="EMBL" id="PCSU01000077">
    <property type="protein sequence ID" value="PIP56162.1"/>
    <property type="molecule type" value="Genomic_DNA"/>
</dbReference>
<keyword evidence="6" id="KW-0812">Transmembrane</keyword>
<comment type="subcellular location">
    <subcellularLocation>
        <location evidence="6">Membrane</location>
        <topology evidence="6">Single-pass type II membrane protein</topology>
    </subcellularLocation>
</comment>
<feature type="active site" evidence="5">
    <location>
        <position position="47"/>
    </location>
</feature>
<name>A0A2H0BES3_UNCKA</name>
<organism evidence="8 9">
    <name type="scientific">candidate division WWE3 bacterium CG22_combo_CG10-13_8_21_14_all_39_12</name>
    <dbReference type="NCBI Taxonomy" id="1975094"/>
    <lineage>
        <taxon>Bacteria</taxon>
        <taxon>Katanobacteria</taxon>
    </lineage>
</organism>
<evidence type="ECO:0000259" key="7">
    <source>
        <dbReference type="Pfam" id="PF10502"/>
    </source>
</evidence>
<proteinExistence type="inferred from homology"/>
<accession>A0A2H0BES3</accession>
<evidence type="ECO:0000256" key="5">
    <source>
        <dbReference type="PIRSR" id="PIRSR600223-1"/>
    </source>
</evidence>
<comment type="similarity">
    <text evidence="2 6">Belongs to the peptidase S26 family.</text>
</comment>
<feature type="domain" description="Peptidase S26" evidence="7">
    <location>
        <begin position="19"/>
        <end position="176"/>
    </location>
</feature>
<protein>
    <recommendedName>
        <fullName evidence="3 6">Signal peptidase I</fullName>
        <ecNumber evidence="3 6">3.4.21.89</ecNumber>
    </recommendedName>
</protein>
<dbReference type="Pfam" id="PF10502">
    <property type="entry name" value="Peptidase_S26"/>
    <property type="match status" value="1"/>
</dbReference>
<reference evidence="8 9" key="1">
    <citation type="submission" date="2017-09" db="EMBL/GenBank/DDBJ databases">
        <title>Depth-based differentiation of microbial function through sediment-hosted aquifers and enrichment of novel symbionts in the deep terrestrial subsurface.</title>
        <authorList>
            <person name="Probst A.J."/>
            <person name="Ladd B."/>
            <person name="Jarett J.K."/>
            <person name="Geller-Mcgrath D.E."/>
            <person name="Sieber C.M."/>
            <person name="Emerson J.B."/>
            <person name="Anantharaman K."/>
            <person name="Thomas B.C."/>
            <person name="Malmstrom R."/>
            <person name="Stieglmeier M."/>
            <person name="Klingl A."/>
            <person name="Woyke T."/>
            <person name="Ryan C.M."/>
            <person name="Banfield J.F."/>
        </authorList>
    </citation>
    <scope>NUCLEOTIDE SEQUENCE [LARGE SCALE GENOMIC DNA]</scope>
    <source>
        <strain evidence="8">CG22_combo_CG10-13_8_21_14_all_39_12</strain>
    </source>
</reference>
<feature type="transmembrane region" description="Helical" evidence="6">
    <location>
        <begin position="20"/>
        <end position="39"/>
    </location>
</feature>
<dbReference type="GO" id="GO:0016020">
    <property type="term" value="C:membrane"/>
    <property type="evidence" value="ECO:0007669"/>
    <property type="project" value="UniProtKB-SubCell"/>
</dbReference>
<evidence type="ECO:0000313" key="8">
    <source>
        <dbReference type="EMBL" id="PIP56162.1"/>
    </source>
</evidence>
<evidence type="ECO:0000256" key="1">
    <source>
        <dbReference type="ARBA" id="ARBA00000677"/>
    </source>
</evidence>
<dbReference type="SUPFAM" id="SSF51306">
    <property type="entry name" value="LexA/Signal peptidase"/>
    <property type="match status" value="1"/>
</dbReference>
<dbReference type="PROSITE" id="PS00761">
    <property type="entry name" value="SPASE_I_3"/>
    <property type="match status" value="1"/>
</dbReference>
<dbReference type="PANTHER" id="PTHR43390:SF1">
    <property type="entry name" value="CHLOROPLAST PROCESSING PEPTIDASE"/>
    <property type="match status" value="1"/>
</dbReference>
<keyword evidence="6" id="KW-0472">Membrane</keyword>
<dbReference type="CDD" id="cd06530">
    <property type="entry name" value="S26_SPase_I"/>
    <property type="match status" value="1"/>
</dbReference>
<evidence type="ECO:0000256" key="2">
    <source>
        <dbReference type="ARBA" id="ARBA00009370"/>
    </source>
</evidence>
<dbReference type="InterPro" id="IPR019758">
    <property type="entry name" value="Pept_S26A_signal_pept_1_CS"/>
</dbReference>
<dbReference type="GO" id="GO:0004252">
    <property type="term" value="F:serine-type endopeptidase activity"/>
    <property type="evidence" value="ECO:0007669"/>
    <property type="project" value="InterPro"/>
</dbReference>
<dbReference type="GO" id="GO:0009003">
    <property type="term" value="F:signal peptidase activity"/>
    <property type="evidence" value="ECO:0007669"/>
    <property type="project" value="UniProtKB-EC"/>
</dbReference>
<dbReference type="Gene3D" id="2.10.109.10">
    <property type="entry name" value="Umud Fragment, subunit A"/>
    <property type="match status" value="1"/>
</dbReference>
<keyword evidence="6" id="KW-0645">Protease</keyword>
<dbReference type="InterPro" id="IPR019533">
    <property type="entry name" value="Peptidase_S26"/>
</dbReference>
<sequence length="187" mass="21633">MEQPQAAPQENFTSFFIDTLINFAIAVILFVLIYVLVAVPHKVDGSSMLPSFFHGDYLLTEKVTRLWDDYDYGESIVFYYPKDTSKRFIKRVIALPHDTIKLSQGMVYINDLPLDEPYIKGDPTTGHRFLSEDEPYTLGDHEYFVMGDNRSGSSDSREWGPVSRDLIVGKVFFRYWPLSRLGLIERF</sequence>
<keyword evidence="4 6" id="KW-0378">Hydrolase</keyword>
<dbReference type="InterPro" id="IPR000223">
    <property type="entry name" value="Pept_S26A_signal_pept_1"/>
</dbReference>